<dbReference type="Proteomes" id="UP000176897">
    <property type="component" value="Unassembled WGS sequence"/>
</dbReference>
<dbReference type="EMBL" id="MGEJ01000006">
    <property type="protein sequence ID" value="OGL81433.1"/>
    <property type="molecule type" value="Genomic_DNA"/>
</dbReference>
<gene>
    <name evidence="1" type="ORF">A3B21_03415</name>
</gene>
<accession>A0A1F7UT01</accession>
<comment type="caution">
    <text evidence="1">The sequence shown here is derived from an EMBL/GenBank/DDBJ whole genome shotgun (WGS) entry which is preliminary data.</text>
</comment>
<dbReference type="InterPro" id="IPR029063">
    <property type="entry name" value="SAM-dependent_MTases_sf"/>
</dbReference>
<dbReference type="GO" id="GO:0042054">
    <property type="term" value="F:histone methyltransferase activity"/>
    <property type="evidence" value="ECO:0007669"/>
    <property type="project" value="TreeGrafter"/>
</dbReference>
<dbReference type="PANTHER" id="PTHR11006:SF4">
    <property type="entry name" value="PROTEIN ARGININE N-METHYLTRANSFERASE 7"/>
    <property type="match status" value="1"/>
</dbReference>
<dbReference type="InterPro" id="IPR025799">
    <property type="entry name" value="Arg_MeTrfase"/>
</dbReference>
<dbReference type="PANTHER" id="PTHR11006">
    <property type="entry name" value="PROTEIN ARGININE N-METHYLTRANSFERASE"/>
    <property type="match status" value="1"/>
</dbReference>
<proteinExistence type="predicted"/>
<dbReference type="SUPFAM" id="SSF53335">
    <property type="entry name" value="S-adenosyl-L-methionine-dependent methyltransferases"/>
    <property type="match status" value="1"/>
</dbReference>
<reference evidence="1 2" key="1">
    <citation type="journal article" date="2016" name="Nat. Commun.">
        <title>Thousands of microbial genomes shed light on interconnected biogeochemical processes in an aquifer system.</title>
        <authorList>
            <person name="Anantharaman K."/>
            <person name="Brown C.T."/>
            <person name="Hug L.A."/>
            <person name="Sharon I."/>
            <person name="Castelle C.J."/>
            <person name="Probst A.J."/>
            <person name="Thomas B.C."/>
            <person name="Singh A."/>
            <person name="Wilkins M.J."/>
            <person name="Karaoz U."/>
            <person name="Brodie E.L."/>
            <person name="Williams K.H."/>
            <person name="Hubbard S.S."/>
            <person name="Banfield J.F."/>
        </authorList>
    </citation>
    <scope>NUCLEOTIDE SEQUENCE [LARGE SCALE GENOMIC DNA]</scope>
</reference>
<dbReference type="STRING" id="1802401.A3B21_03415"/>
<organism evidence="1 2">
    <name type="scientific">Candidatus Uhrbacteria bacterium RIFCSPLOWO2_01_FULL_47_24</name>
    <dbReference type="NCBI Taxonomy" id="1802401"/>
    <lineage>
        <taxon>Bacteria</taxon>
        <taxon>Candidatus Uhriibacteriota</taxon>
    </lineage>
</organism>
<dbReference type="Pfam" id="PF06325">
    <property type="entry name" value="PrmA"/>
    <property type="match status" value="1"/>
</dbReference>
<evidence type="ECO:0000313" key="1">
    <source>
        <dbReference type="EMBL" id="OGL81433.1"/>
    </source>
</evidence>
<evidence type="ECO:0008006" key="3">
    <source>
        <dbReference type="Google" id="ProtNLM"/>
    </source>
</evidence>
<sequence>MRMGEGRQEHRITGGQDRPPVISEVVDYSRAGVLLENELRELAEGGITEETMSRDWQPAQEQKFSPESEALYDELEALITEEWQQFTEALVEDPVLRRYLQMKYKVEGRDLDVLMSAIQRQSEPYQDETEAFQELDSIRKRLGIEAGLRTFDALRCFKDQIRTLYFFDTIREKIEKGDRVLEAGAGTGILAIAAARTGAEEVEAIEINPVTAVFARRVIARCEERGIIESGKVKIRLGDAAEYKPKKGEPSFDALISENLYTGQFHELQVQLNDYLLQFVDTSQDKIIPRAMVNGVELMDLLSELPPPKRFEVAQKTAVVVKDLGIDPRAPKGISDPKAYDVLQFTERQAVGMRNRIVKTIAKDGVIDSVVIFSLIQMSNRKGNFLRRNESEFLGNDLAIMLQNPLAVKKGDRIEISISYRAGDRPGQAQIRVKRFLPGGIPAEEVGNIWEQDALPRAA</sequence>
<name>A0A1F7UT01_9BACT</name>
<dbReference type="GO" id="GO:0016274">
    <property type="term" value="F:protein-arginine N-methyltransferase activity"/>
    <property type="evidence" value="ECO:0007669"/>
    <property type="project" value="InterPro"/>
</dbReference>
<dbReference type="CDD" id="cd02440">
    <property type="entry name" value="AdoMet_MTases"/>
    <property type="match status" value="1"/>
</dbReference>
<dbReference type="AlphaFoldDB" id="A0A1F7UT01"/>
<protein>
    <recommendedName>
        <fullName evidence="3">Methyltransferase domain-containing protein</fullName>
    </recommendedName>
</protein>
<evidence type="ECO:0000313" key="2">
    <source>
        <dbReference type="Proteomes" id="UP000176897"/>
    </source>
</evidence>
<dbReference type="Gene3D" id="3.40.50.150">
    <property type="entry name" value="Vaccinia Virus protein VP39"/>
    <property type="match status" value="1"/>
</dbReference>